<feature type="region of interest" description="Disordered" evidence="1">
    <location>
        <begin position="261"/>
        <end position="305"/>
    </location>
</feature>
<organism evidence="3 4">
    <name type="scientific">Marinobacter daepoensis</name>
    <dbReference type="NCBI Taxonomy" id="262077"/>
    <lineage>
        <taxon>Bacteria</taxon>
        <taxon>Pseudomonadati</taxon>
        <taxon>Pseudomonadota</taxon>
        <taxon>Gammaproteobacteria</taxon>
        <taxon>Pseudomonadales</taxon>
        <taxon>Marinobacteraceae</taxon>
        <taxon>Marinobacter</taxon>
    </lineage>
</organism>
<dbReference type="NCBIfam" id="TIGR03177">
    <property type="entry name" value="pilus_cpaB"/>
    <property type="match status" value="1"/>
</dbReference>
<keyword evidence="4" id="KW-1185">Reference proteome</keyword>
<evidence type="ECO:0000313" key="3">
    <source>
        <dbReference type="EMBL" id="MBN7771253.1"/>
    </source>
</evidence>
<dbReference type="Pfam" id="PF08666">
    <property type="entry name" value="SAF"/>
    <property type="match status" value="1"/>
</dbReference>
<feature type="compositionally biased region" description="Basic and acidic residues" evidence="1">
    <location>
        <begin position="261"/>
        <end position="293"/>
    </location>
</feature>
<reference evidence="3 4" key="1">
    <citation type="submission" date="2021-02" db="EMBL/GenBank/DDBJ databases">
        <title>PHA producing bacteria isolated from coastal sediment in Guangdong, Shenzhen.</title>
        <authorList>
            <person name="Zheng W."/>
            <person name="Yu S."/>
            <person name="Huang Y."/>
        </authorList>
    </citation>
    <scope>NUCLEOTIDE SEQUENCE [LARGE SCALE GENOMIC DNA]</scope>
    <source>
        <strain evidence="3 4">TN21-5</strain>
    </source>
</reference>
<protein>
    <submittedName>
        <fullName evidence="3">Flp pilus assembly protein CpaB</fullName>
    </submittedName>
</protein>
<dbReference type="EMBL" id="JAFKDB010000019">
    <property type="protein sequence ID" value="MBN7771253.1"/>
    <property type="molecule type" value="Genomic_DNA"/>
</dbReference>
<proteinExistence type="predicted"/>
<sequence>MRTRFVTTLPALVLAVLAIVLAIVGLMRYEQKPVEAAVVEKNDVTSEPEPAAVFTYVFAVENIEAGQKLVPELFQSVETAAELDGALLKEDVPFGETLKVPVNAGMPLTRSALEDVSDLARVLSVEERAMAFDLNPLSGIGGLLVPGDRVDVIATFRSDSKDMASSSVILSDLEVLAIRGLLDPRAEPEDDDRNKRNATMVLAVPREDVGRLALASAESHLRFVASSREIVVDALSEPNDQAATASPEEMRKANVAFLSEIRPRSPEAIAKEEAKKQQEEKKKKEDPGHKVHVFEGSGKRTVYVR</sequence>
<evidence type="ECO:0000256" key="1">
    <source>
        <dbReference type="SAM" id="MobiDB-lite"/>
    </source>
</evidence>
<dbReference type="Proteomes" id="UP000664344">
    <property type="component" value="Unassembled WGS sequence"/>
</dbReference>
<evidence type="ECO:0000313" key="4">
    <source>
        <dbReference type="Proteomes" id="UP000664344"/>
    </source>
</evidence>
<dbReference type="InterPro" id="IPR031571">
    <property type="entry name" value="RcpC_dom"/>
</dbReference>
<name>A0ABS3BIC1_9GAMM</name>
<dbReference type="InterPro" id="IPR013974">
    <property type="entry name" value="SAF"/>
</dbReference>
<evidence type="ECO:0000259" key="2">
    <source>
        <dbReference type="SMART" id="SM00858"/>
    </source>
</evidence>
<dbReference type="InterPro" id="IPR017592">
    <property type="entry name" value="Pilus_assmbl_Flp-typ_CpaB"/>
</dbReference>
<dbReference type="SMART" id="SM00858">
    <property type="entry name" value="SAF"/>
    <property type="match status" value="1"/>
</dbReference>
<dbReference type="Pfam" id="PF16976">
    <property type="entry name" value="RcpC"/>
    <property type="match status" value="1"/>
</dbReference>
<comment type="caution">
    <text evidence="3">The sequence shown here is derived from an EMBL/GenBank/DDBJ whole genome shotgun (WGS) entry which is preliminary data.</text>
</comment>
<dbReference type="RefSeq" id="WP_206558069.1">
    <property type="nucleotide sequence ID" value="NZ_JAFKDB010000019.1"/>
</dbReference>
<feature type="domain" description="SAF" evidence="2">
    <location>
        <begin position="54"/>
        <end position="114"/>
    </location>
</feature>
<gene>
    <name evidence="3" type="primary">cpaB</name>
    <name evidence="3" type="ORF">JYP53_15210</name>
</gene>
<accession>A0ABS3BIC1</accession>